<comment type="caution">
    <text evidence="1">The sequence shown here is derived from an EMBL/GenBank/DDBJ whole genome shotgun (WGS) entry which is preliminary data.</text>
</comment>
<dbReference type="Proteomes" id="UP000789901">
    <property type="component" value="Unassembled WGS sequence"/>
</dbReference>
<sequence length="42" mass="4842">QEGYDDHKNIDKISRNDESLINAININVTKYDSNNDESLTNM</sequence>
<proteinExistence type="predicted"/>
<name>A0ABN7WVI2_GIGMA</name>
<organism evidence="1 2">
    <name type="scientific">Gigaspora margarita</name>
    <dbReference type="NCBI Taxonomy" id="4874"/>
    <lineage>
        <taxon>Eukaryota</taxon>
        <taxon>Fungi</taxon>
        <taxon>Fungi incertae sedis</taxon>
        <taxon>Mucoromycota</taxon>
        <taxon>Glomeromycotina</taxon>
        <taxon>Glomeromycetes</taxon>
        <taxon>Diversisporales</taxon>
        <taxon>Gigasporaceae</taxon>
        <taxon>Gigaspora</taxon>
    </lineage>
</organism>
<feature type="non-terminal residue" evidence="1">
    <location>
        <position position="42"/>
    </location>
</feature>
<gene>
    <name evidence="1" type="ORF">GMARGA_LOCUS34775</name>
</gene>
<accession>A0ABN7WVI2</accession>
<feature type="non-terminal residue" evidence="1">
    <location>
        <position position="1"/>
    </location>
</feature>
<evidence type="ECO:0000313" key="1">
    <source>
        <dbReference type="EMBL" id="CAG8840150.1"/>
    </source>
</evidence>
<protein>
    <submittedName>
        <fullName evidence="1">19299_t:CDS:1</fullName>
    </submittedName>
</protein>
<reference evidence="1 2" key="1">
    <citation type="submission" date="2021-06" db="EMBL/GenBank/DDBJ databases">
        <authorList>
            <person name="Kallberg Y."/>
            <person name="Tangrot J."/>
            <person name="Rosling A."/>
        </authorList>
    </citation>
    <scope>NUCLEOTIDE SEQUENCE [LARGE SCALE GENOMIC DNA]</scope>
    <source>
        <strain evidence="1 2">120-4 pot B 10/14</strain>
    </source>
</reference>
<evidence type="ECO:0000313" key="2">
    <source>
        <dbReference type="Proteomes" id="UP000789901"/>
    </source>
</evidence>
<dbReference type="EMBL" id="CAJVQB010062168">
    <property type="protein sequence ID" value="CAG8840150.1"/>
    <property type="molecule type" value="Genomic_DNA"/>
</dbReference>
<keyword evidence="2" id="KW-1185">Reference proteome</keyword>